<dbReference type="GO" id="GO:0015774">
    <property type="term" value="P:polysaccharide transport"/>
    <property type="evidence" value="ECO:0007669"/>
    <property type="project" value="InterPro"/>
</dbReference>
<dbReference type="STRING" id="576117.SAMN04488138_106165"/>
<accession>A0A1I3SD66</accession>
<dbReference type="Proteomes" id="UP000183299">
    <property type="component" value="Unassembled WGS sequence"/>
</dbReference>
<organism evidence="1 2">
    <name type="scientific">Celeribacter halophilus</name>
    <dbReference type="NCBI Taxonomy" id="576117"/>
    <lineage>
        <taxon>Bacteria</taxon>
        <taxon>Pseudomonadati</taxon>
        <taxon>Pseudomonadota</taxon>
        <taxon>Alphaproteobacteria</taxon>
        <taxon>Rhodobacterales</taxon>
        <taxon>Roseobacteraceae</taxon>
        <taxon>Celeribacter</taxon>
    </lineage>
</organism>
<gene>
    <name evidence="1" type="ORF">SAMN04488138_106165</name>
</gene>
<evidence type="ECO:0000313" key="2">
    <source>
        <dbReference type="Proteomes" id="UP000183299"/>
    </source>
</evidence>
<reference evidence="1 2" key="1">
    <citation type="submission" date="2016-10" db="EMBL/GenBank/DDBJ databases">
        <authorList>
            <person name="de Groot N.N."/>
        </authorList>
    </citation>
    <scope>NUCLEOTIDE SEQUENCE [LARGE SCALE GENOMIC DNA]</scope>
    <source>
        <strain evidence="1 2">CGMCC 1.8891</strain>
    </source>
</reference>
<dbReference type="OrthoDB" id="6713140at2"/>
<dbReference type="EMBL" id="FORY01000006">
    <property type="protein sequence ID" value="SFJ56773.1"/>
    <property type="molecule type" value="Genomic_DNA"/>
</dbReference>
<dbReference type="RefSeq" id="WP_066606880.1">
    <property type="nucleotide sequence ID" value="NZ_FORY01000006.1"/>
</dbReference>
<protein>
    <submittedName>
        <fullName evidence="1">Capsule polysaccharide biosynthesis protein</fullName>
    </submittedName>
</protein>
<proteinExistence type="predicted"/>
<name>A0A1I3SD66_9RHOB</name>
<dbReference type="Pfam" id="PF05159">
    <property type="entry name" value="Capsule_synth"/>
    <property type="match status" value="1"/>
</dbReference>
<dbReference type="AlphaFoldDB" id="A0A1I3SD66"/>
<sequence length="329" mass="37180">MDQIKSPLAARNIPAGLKSCVIHGYGNWHESIAQGQHDFFTKLLPKLEEKGFATYLVEGGSRTGRALLNTDHFHIIVGGPAMYGPTILHACPSYIWGFWYFDELGYGHNSSLRFARYHSDPEMREAAEYFFNGVTGYMLQENISKFTQEPRLESPLPPSSATILCQPSEIGKPGTRYLSIEQIIPEAARYDSNAPVYVKPHPHQSKQGRRRILGICEDHPNVKLTDASIHDLIASARVVITQNSSTGFEALMQKKPVITCGKTDYWHATLTARTVKDLKSAIEFGPQTMADFDYEGYFHWFLERQCLETAKDNFVARAWSRICDKLMLD</sequence>
<evidence type="ECO:0000313" key="1">
    <source>
        <dbReference type="EMBL" id="SFJ56773.1"/>
    </source>
</evidence>
<dbReference type="Gene3D" id="3.40.50.12580">
    <property type="match status" value="1"/>
</dbReference>
<dbReference type="GO" id="GO:0000271">
    <property type="term" value="P:polysaccharide biosynthetic process"/>
    <property type="evidence" value="ECO:0007669"/>
    <property type="project" value="InterPro"/>
</dbReference>
<keyword evidence="2" id="KW-1185">Reference proteome</keyword>
<dbReference type="InterPro" id="IPR043148">
    <property type="entry name" value="TagF_C"/>
</dbReference>
<dbReference type="SUPFAM" id="SSF53756">
    <property type="entry name" value="UDP-Glycosyltransferase/glycogen phosphorylase"/>
    <property type="match status" value="1"/>
</dbReference>
<dbReference type="GeneID" id="98665299"/>
<dbReference type="InterPro" id="IPR007833">
    <property type="entry name" value="Capsule_polysaccharide_synth"/>
</dbReference>